<evidence type="ECO:0000256" key="2">
    <source>
        <dbReference type="ARBA" id="ARBA00023170"/>
    </source>
</evidence>
<dbReference type="GO" id="GO:0004965">
    <property type="term" value="F:G protein-coupled GABA receptor activity"/>
    <property type="evidence" value="ECO:0007669"/>
    <property type="project" value="InterPro"/>
</dbReference>
<reference evidence="6" key="1">
    <citation type="submission" date="2017-11" db="EMBL/GenBank/DDBJ databases">
        <authorList>
            <person name="Lima N.C."/>
            <person name="Parody-Merino A.M."/>
            <person name="Battley P.F."/>
            <person name="Fidler A.E."/>
            <person name="Prosdocimi F."/>
        </authorList>
    </citation>
    <scope>NUCLEOTIDE SEQUENCE [LARGE SCALE GENOMIC DNA]</scope>
</reference>
<keyword evidence="4" id="KW-0807">Transducer</keyword>
<dbReference type="PANTHER" id="PTHR10519">
    <property type="entry name" value="GABA-B RECEPTOR"/>
    <property type="match status" value="1"/>
</dbReference>
<dbReference type="GO" id="GO:0007214">
    <property type="term" value="P:gamma-aminobutyric acid signaling pathway"/>
    <property type="evidence" value="ECO:0007669"/>
    <property type="project" value="TreeGrafter"/>
</dbReference>
<dbReference type="PANTHER" id="PTHR10519:SF77">
    <property type="entry name" value="GAMMA-AMINOBUTYRIC ACID TYPE B RECEPTOR SUBUNIT 1"/>
    <property type="match status" value="1"/>
</dbReference>
<protein>
    <submittedName>
        <fullName evidence="5">Gamma-aminobutyric acid type b receptor subunit 1</fullName>
    </submittedName>
</protein>
<evidence type="ECO:0000313" key="6">
    <source>
        <dbReference type="Proteomes" id="UP000233556"/>
    </source>
</evidence>
<keyword evidence="1" id="KW-0297">G-protein coupled receptor</keyword>
<reference evidence="6" key="2">
    <citation type="submission" date="2017-12" db="EMBL/GenBank/DDBJ databases">
        <title>Genome sequence of the Bar-tailed Godwit (Limosa lapponica baueri).</title>
        <authorList>
            <person name="Lima N.C.B."/>
            <person name="Parody-Merino A.M."/>
            <person name="Battley P.F."/>
            <person name="Fidler A.E."/>
            <person name="Prosdocimi F."/>
        </authorList>
    </citation>
    <scope>NUCLEOTIDE SEQUENCE [LARGE SCALE GENOMIC DNA]</scope>
</reference>
<organism evidence="5 6">
    <name type="scientific">Limosa lapponica baueri</name>
    <dbReference type="NCBI Taxonomy" id="1758121"/>
    <lineage>
        <taxon>Eukaryota</taxon>
        <taxon>Metazoa</taxon>
        <taxon>Chordata</taxon>
        <taxon>Craniata</taxon>
        <taxon>Vertebrata</taxon>
        <taxon>Euteleostomi</taxon>
        <taxon>Archelosauria</taxon>
        <taxon>Archosauria</taxon>
        <taxon>Dinosauria</taxon>
        <taxon>Saurischia</taxon>
        <taxon>Theropoda</taxon>
        <taxon>Coelurosauria</taxon>
        <taxon>Aves</taxon>
        <taxon>Neognathae</taxon>
        <taxon>Neoaves</taxon>
        <taxon>Charadriiformes</taxon>
        <taxon>Scolopacidae</taxon>
        <taxon>Limosa</taxon>
    </lineage>
</organism>
<keyword evidence="2 5" id="KW-0675">Receptor</keyword>
<dbReference type="Gene3D" id="3.40.50.2300">
    <property type="match status" value="1"/>
</dbReference>
<keyword evidence="3" id="KW-0325">Glycoprotein</keyword>
<keyword evidence="6" id="KW-1185">Reference proteome</keyword>
<dbReference type="InterPro" id="IPR002455">
    <property type="entry name" value="GPCR3_GABA-B"/>
</dbReference>
<dbReference type="EMBL" id="KZ522328">
    <property type="protein sequence ID" value="PKU28126.1"/>
    <property type="molecule type" value="Genomic_DNA"/>
</dbReference>
<dbReference type="GO" id="GO:0038039">
    <property type="term" value="C:G protein-coupled receptor heterodimeric complex"/>
    <property type="evidence" value="ECO:0007669"/>
    <property type="project" value="TreeGrafter"/>
</dbReference>
<dbReference type="SUPFAM" id="SSF53822">
    <property type="entry name" value="Periplasmic binding protein-like I"/>
    <property type="match status" value="1"/>
</dbReference>
<gene>
    <name evidence="5" type="ORF">llap_21570</name>
</gene>
<proteinExistence type="predicted"/>
<evidence type="ECO:0000256" key="4">
    <source>
        <dbReference type="ARBA" id="ARBA00023224"/>
    </source>
</evidence>
<sequence>MSPPNPSQCDPGQATKYLYELLYNDPIKIILMPGCSSVSTLVAEAARMWNLIVGHVVFDASGSRMAWTLIEQLQGHAASPTHNRSCM</sequence>
<dbReference type="AlphaFoldDB" id="A0A2I0T2V2"/>
<evidence type="ECO:0000256" key="3">
    <source>
        <dbReference type="ARBA" id="ARBA00023180"/>
    </source>
</evidence>
<dbReference type="OrthoDB" id="17569at2759"/>
<evidence type="ECO:0000313" key="5">
    <source>
        <dbReference type="EMBL" id="PKU28126.1"/>
    </source>
</evidence>
<accession>A0A2I0T2V2</accession>
<dbReference type="InterPro" id="IPR028082">
    <property type="entry name" value="Peripla_BP_I"/>
</dbReference>
<dbReference type="Proteomes" id="UP000233556">
    <property type="component" value="Unassembled WGS sequence"/>
</dbReference>
<name>A0A2I0T2V2_LIMLA</name>
<evidence type="ECO:0000256" key="1">
    <source>
        <dbReference type="ARBA" id="ARBA00023040"/>
    </source>
</evidence>